<feature type="compositionally biased region" description="Polar residues" evidence="1">
    <location>
        <begin position="494"/>
        <end position="520"/>
    </location>
</feature>
<feature type="compositionally biased region" description="Polar residues" evidence="1">
    <location>
        <begin position="677"/>
        <end position="694"/>
    </location>
</feature>
<reference evidence="2 3" key="1">
    <citation type="submission" date="2014-06" db="EMBL/GenBank/DDBJ databases">
        <authorList>
            <person name="Swart Estienne"/>
        </authorList>
    </citation>
    <scope>NUCLEOTIDE SEQUENCE [LARGE SCALE GENOMIC DNA]</scope>
    <source>
        <strain evidence="2 3">130c</strain>
    </source>
</reference>
<protein>
    <submittedName>
        <fullName evidence="2">Uncharacterized protein</fullName>
    </submittedName>
</protein>
<sequence>MERLQQQNFYQTQRILQQFKKIQDNVTSHADAVVASYVANNSLALQKQNEQKSSITINSIFENDNKDLTFDSKDFLQDNYQANDINYNKKQSQISMNGIPSQNINTVNKQEFKGILNEKEGILQNINDFTLQNIIKEDVFNFQPSEIEINEGSNNYSQDIMKINLNHMNLFWTETAITGVRMISKIHQLQMTRIFSISLTHPALINFTQIIDSIDRKKLLQEMADIEDPSKIIIMMSRGLLNLLNLANNGRFSDKVSWPEIRNEFRVNNVQLIKQMRLFERIARLKRFSEHQTKVLNDQYLNSIEISLALKSTKRHFAFDVITYLQQGVHYMGLIIDKKIQQLTNPMDYQTNSQNRQKLKQKQEAKSKETDDNRHSRAFQILRRKQTDHSLNPADKDKLLPFGNIKNRFEAKRNLSPFQTTRNLISNTRLQKGGNTQSFIQQQEKSKAEDIGETSVMNIQNGSNHFKNKKDSCKYITQVLQEKDKEQSQKRSRSYLSSISHNRTLTPQFKLSDNSLSISSNQGQKRQKRKNQMSVHLNKSNHFSKTLKNNSCWDDNQMDEPQLDGYPLQQQVVFTDENLLEQHENHLVNAEFLKTQSRISMPDKDLKQSVISQREKLADQLKSIQQQILKRPRSIERKYQKTYHQNFKTSALGQNYSSIQPIGKSNINANANPSINTQQVKPNQKPQSANKNQLPSTIQQPYQSLLQPVLTKSREANKPQINQNSSTQQQQQSASHQDIQQRTMITQIINKENDSQKSKGYTTAKKKDLPSWTQNQVLKEKQKLEQTIKNITRNTNQQQQYRTTQNISGVSMQYEQTSRASVLQQSTQENLIKKQ</sequence>
<evidence type="ECO:0000256" key="1">
    <source>
        <dbReference type="SAM" id="MobiDB-lite"/>
    </source>
</evidence>
<feature type="region of interest" description="Disordered" evidence="1">
    <location>
        <begin position="749"/>
        <end position="777"/>
    </location>
</feature>
<feature type="compositionally biased region" description="Low complexity" evidence="1">
    <location>
        <begin position="665"/>
        <end position="676"/>
    </location>
</feature>
<evidence type="ECO:0000313" key="3">
    <source>
        <dbReference type="Proteomes" id="UP000039865"/>
    </source>
</evidence>
<keyword evidence="3" id="KW-1185">Reference proteome</keyword>
<dbReference type="EMBL" id="CCKQ01008560">
    <property type="protein sequence ID" value="CDW80019.1"/>
    <property type="molecule type" value="Genomic_DNA"/>
</dbReference>
<accession>A0A078ACU4</accession>
<dbReference type="Proteomes" id="UP000039865">
    <property type="component" value="Unassembled WGS sequence"/>
</dbReference>
<name>A0A078ACU4_STYLE</name>
<proteinExistence type="predicted"/>
<feature type="region of interest" description="Disordered" evidence="1">
    <location>
        <begin position="350"/>
        <end position="398"/>
    </location>
</feature>
<evidence type="ECO:0000313" key="2">
    <source>
        <dbReference type="EMBL" id="CDW80019.1"/>
    </source>
</evidence>
<feature type="compositionally biased region" description="Basic and acidic residues" evidence="1">
    <location>
        <begin position="361"/>
        <end position="375"/>
    </location>
</feature>
<feature type="region of interest" description="Disordered" evidence="1">
    <location>
        <begin position="663"/>
        <end position="694"/>
    </location>
</feature>
<feature type="region of interest" description="Disordered" evidence="1">
    <location>
        <begin position="481"/>
        <end position="536"/>
    </location>
</feature>
<dbReference type="AlphaFoldDB" id="A0A078ACU4"/>
<gene>
    <name evidence="2" type="primary">Contig11249.g571</name>
    <name evidence="2" type="ORF">STYLEM_9012</name>
</gene>
<organism evidence="2 3">
    <name type="scientific">Stylonychia lemnae</name>
    <name type="common">Ciliate</name>
    <dbReference type="NCBI Taxonomy" id="5949"/>
    <lineage>
        <taxon>Eukaryota</taxon>
        <taxon>Sar</taxon>
        <taxon>Alveolata</taxon>
        <taxon>Ciliophora</taxon>
        <taxon>Intramacronucleata</taxon>
        <taxon>Spirotrichea</taxon>
        <taxon>Stichotrichia</taxon>
        <taxon>Sporadotrichida</taxon>
        <taxon>Oxytrichidae</taxon>
        <taxon>Stylonychinae</taxon>
        <taxon>Stylonychia</taxon>
    </lineage>
</organism>
<dbReference type="InParanoid" id="A0A078ACU4"/>